<accession>A0A450WDG1</accession>
<name>A0A450WDG1_9GAMM</name>
<proteinExistence type="predicted"/>
<dbReference type="SUPFAM" id="SSF56349">
    <property type="entry name" value="DNA breaking-rejoining enzymes"/>
    <property type="match status" value="1"/>
</dbReference>
<evidence type="ECO:0000313" key="2">
    <source>
        <dbReference type="EMBL" id="VFK15070.1"/>
    </source>
</evidence>
<protein>
    <submittedName>
        <fullName evidence="2">Uncharacterized protein</fullName>
    </submittedName>
</protein>
<dbReference type="InterPro" id="IPR011010">
    <property type="entry name" value="DNA_brk_join_enz"/>
</dbReference>
<evidence type="ECO:0000256" key="1">
    <source>
        <dbReference type="ARBA" id="ARBA00023125"/>
    </source>
</evidence>
<organism evidence="2">
    <name type="scientific">Candidatus Kentrum sp. LFY</name>
    <dbReference type="NCBI Taxonomy" id="2126342"/>
    <lineage>
        <taxon>Bacteria</taxon>
        <taxon>Pseudomonadati</taxon>
        <taxon>Pseudomonadota</taxon>
        <taxon>Gammaproteobacteria</taxon>
        <taxon>Candidatus Kentrum</taxon>
    </lineage>
</organism>
<reference evidence="2" key="1">
    <citation type="submission" date="2019-02" db="EMBL/GenBank/DDBJ databases">
        <authorList>
            <person name="Gruber-Vodicka R. H."/>
            <person name="Seah K. B. B."/>
        </authorList>
    </citation>
    <scope>NUCLEOTIDE SEQUENCE</scope>
    <source>
        <strain evidence="2">BECK_BY7</strain>
    </source>
</reference>
<dbReference type="AlphaFoldDB" id="A0A450WDG1"/>
<dbReference type="Gene3D" id="1.10.150.130">
    <property type="match status" value="1"/>
</dbReference>
<gene>
    <name evidence="2" type="ORF">BECKLFY1418C_GA0070996_101256</name>
</gene>
<dbReference type="InterPro" id="IPR010998">
    <property type="entry name" value="Integrase_recombinase_N"/>
</dbReference>
<dbReference type="EMBL" id="CAADFN010000012">
    <property type="protein sequence ID" value="VFK15070.1"/>
    <property type="molecule type" value="Genomic_DNA"/>
</dbReference>
<sequence>MDLTRKTHTVSELLERYAIKVIPTKAPKTRTENVRQLKTLSEAFGSASLSDVRPMHIYQYVDARSAKGQPHAGRSCS</sequence>
<dbReference type="GO" id="GO:0003677">
    <property type="term" value="F:DNA binding"/>
    <property type="evidence" value="ECO:0007669"/>
    <property type="project" value="UniProtKB-KW"/>
</dbReference>
<keyword evidence="1" id="KW-0238">DNA-binding</keyword>